<organism evidence="3 4">
    <name type="scientific">candidate division WOR-1 bacterium RIFOXYB2_FULL_36_35</name>
    <dbReference type="NCBI Taxonomy" id="1802578"/>
    <lineage>
        <taxon>Bacteria</taxon>
        <taxon>Bacillati</taxon>
        <taxon>Saganbacteria</taxon>
    </lineage>
</organism>
<name>A0A1F4S5A7_UNCSA</name>
<sequence>MKKILITGGYGFIAKNLLEQLGEEYNIFSYNRQQLDLLDSSKVLAVIKKSKFDVIIHTATYDAAPKHSKKDPSKVLENNLRMFFNIVRCKDYFGKMIYFGSGAEYSREHWKPKMKEAYFDKHVPSDQYGYSKYLMSKYVELNNNLYNLRLFAVFGKYEDWRVRVISSICRDAVLDLPIIINQNKYYDFMYIDDLIKIIKWFIENKPLHKIHNICSGNVIDFKTIAQKVCKISGKKLKIVIKERKLGKEYSGDNLLLLSEIKRSDFTLMDKALEKLYRFYDTNRSLLE</sequence>
<evidence type="ECO:0000313" key="4">
    <source>
        <dbReference type="Proteomes" id="UP000177905"/>
    </source>
</evidence>
<dbReference type="InterPro" id="IPR036291">
    <property type="entry name" value="NAD(P)-bd_dom_sf"/>
</dbReference>
<dbReference type="Proteomes" id="UP000177905">
    <property type="component" value="Unassembled WGS sequence"/>
</dbReference>
<dbReference type="Pfam" id="PF01370">
    <property type="entry name" value="Epimerase"/>
    <property type="match status" value="1"/>
</dbReference>
<dbReference type="Gene3D" id="3.40.50.720">
    <property type="entry name" value="NAD(P)-binding Rossmann-like Domain"/>
    <property type="match status" value="1"/>
</dbReference>
<reference evidence="3 4" key="1">
    <citation type="journal article" date="2016" name="Nat. Commun.">
        <title>Thousands of microbial genomes shed light on interconnected biogeochemical processes in an aquifer system.</title>
        <authorList>
            <person name="Anantharaman K."/>
            <person name="Brown C.T."/>
            <person name="Hug L.A."/>
            <person name="Sharon I."/>
            <person name="Castelle C.J."/>
            <person name="Probst A.J."/>
            <person name="Thomas B.C."/>
            <person name="Singh A."/>
            <person name="Wilkins M.J."/>
            <person name="Karaoz U."/>
            <person name="Brodie E.L."/>
            <person name="Williams K.H."/>
            <person name="Hubbard S.S."/>
            <person name="Banfield J.F."/>
        </authorList>
    </citation>
    <scope>NUCLEOTIDE SEQUENCE [LARGE SCALE GENOMIC DNA]</scope>
</reference>
<feature type="domain" description="NAD-dependent epimerase/dehydratase" evidence="2">
    <location>
        <begin position="4"/>
        <end position="213"/>
    </location>
</feature>
<gene>
    <name evidence="3" type="ORF">A2290_06040</name>
</gene>
<evidence type="ECO:0000256" key="1">
    <source>
        <dbReference type="ARBA" id="ARBA00007637"/>
    </source>
</evidence>
<comment type="similarity">
    <text evidence="1">Belongs to the NAD(P)-dependent epimerase/dehydratase family.</text>
</comment>
<comment type="caution">
    <text evidence="3">The sequence shown here is derived from an EMBL/GenBank/DDBJ whole genome shotgun (WGS) entry which is preliminary data.</text>
</comment>
<dbReference type="PANTHER" id="PTHR43000">
    <property type="entry name" value="DTDP-D-GLUCOSE 4,6-DEHYDRATASE-RELATED"/>
    <property type="match status" value="1"/>
</dbReference>
<dbReference type="InterPro" id="IPR001509">
    <property type="entry name" value="Epimerase_deHydtase"/>
</dbReference>
<dbReference type="EMBL" id="MEUA01000018">
    <property type="protein sequence ID" value="OGC15618.1"/>
    <property type="molecule type" value="Genomic_DNA"/>
</dbReference>
<evidence type="ECO:0000313" key="3">
    <source>
        <dbReference type="EMBL" id="OGC15618.1"/>
    </source>
</evidence>
<evidence type="ECO:0000259" key="2">
    <source>
        <dbReference type="Pfam" id="PF01370"/>
    </source>
</evidence>
<proteinExistence type="inferred from homology"/>
<protein>
    <submittedName>
        <fullName evidence="3">NAD-dependent dehydratase</fullName>
    </submittedName>
</protein>
<dbReference type="AlphaFoldDB" id="A0A1F4S5A7"/>
<accession>A0A1F4S5A7</accession>
<dbReference type="SUPFAM" id="SSF51735">
    <property type="entry name" value="NAD(P)-binding Rossmann-fold domains"/>
    <property type="match status" value="1"/>
</dbReference>